<dbReference type="Gene3D" id="1.25.40.10">
    <property type="entry name" value="Tetratricopeptide repeat domain"/>
    <property type="match status" value="2"/>
</dbReference>
<reference evidence="4 5" key="1">
    <citation type="journal article" date="2014" name="Genome Announc.">
        <title>Genome Sequence and Methylome of Soil Bacterium Gemmatirosa kalamazoonensis KBS708T, a Member of the Rarely Cultivated Gemmatimonadetes Phylum.</title>
        <authorList>
            <person name="Debruyn J.M."/>
            <person name="Radosevich M."/>
            <person name="Wommack K.E."/>
            <person name="Polson S.W."/>
            <person name="Hauser L.J."/>
            <person name="Fawaz M.N."/>
            <person name="Korlach J."/>
            <person name="Tsai Y.C."/>
        </authorList>
    </citation>
    <scope>NUCLEOTIDE SEQUENCE [LARGE SCALE GENOMIC DNA]</scope>
    <source>
        <strain evidence="4 5">KBS708</strain>
    </source>
</reference>
<dbReference type="GO" id="GO:0006355">
    <property type="term" value="P:regulation of DNA-templated transcription"/>
    <property type="evidence" value="ECO:0007669"/>
    <property type="project" value="InterPro"/>
</dbReference>
<dbReference type="STRING" id="861299.J421_3952"/>
<keyword evidence="1" id="KW-0547">Nucleotide-binding</keyword>
<dbReference type="eggNOG" id="COG3629">
    <property type="taxonomic scope" value="Bacteria"/>
</dbReference>
<dbReference type="Proteomes" id="UP000019151">
    <property type="component" value="Chromosome"/>
</dbReference>
<name>W0RK61_9BACT</name>
<dbReference type="GO" id="GO:0005737">
    <property type="term" value="C:cytoplasm"/>
    <property type="evidence" value="ECO:0007669"/>
    <property type="project" value="TreeGrafter"/>
</dbReference>
<dbReference type="eggNOG" id="COG2909">
    <property type="taxonomic scope" value="Bacteria"/>
</dbReference>
<dbReference type="SUPFAM" id="SSF48452">
    <property type="entry name" value="TPR-like"/>
    <property type="match status" value="2"/>
</dbReference>
<dbReference type="GO" id="GO:0003677">
    <property type="term" value="F:DNA binding"/>
    <property type="evidence" value="ECO:0007669"/>
    <property type="project" value="InterPro"/>
</dbReference>
<dbReference type="SUPFAM" id="SSF52540">
    <property type="entry name" value="P-loop containing nucleoside triphosphate hydrolases"/>
    <property type="match status" value="1"/>
</dbReference>
<gene>
    <name evidence="4" type="ORF">J421_3952</name>
</gene>
<dbReference type="KEGG" id="gba:J421_3952"/>
<keyword evidence="2" id="KW-0067">ATP-binding</keyword>
<accession>W0RK61</accession>
<organism evidence="4 5">
    <name type="scientific">Gemmatirosa kalamazoonensis</name>
    <dbReference type="NCBI Taxonomy" id="861299"/>
    <lineage>
        <taxon>Bacteria</taxon>
        <taxon>Pseudomonadati</taxon>
        <taxon>Gemmatimonadota</taxon>
        <taxon>Gemmatimonadia</taxon>
        <taxon>Gemmatimonadales</taxon>
        <taxon>Gemmatimonadaceae</taxon>
        <taxon>Gemmatirosa</taxon>
    </lineage>
</organism>
<dbReference type="InParanoid" id="W0RK61"/>
<dbReference type="Gene3D" id="1.10.10.10">
    <property type="entry name" value="Winged helix-like DNA-binding domain superfamily/Winged helix DNA-binding domain"/>
    <property type="match status" value="1"/>
</dbReference>
<dbReference type="OrthoDB" id="5476461at2"/>
<proteinExistence type="predicted"/>
<dbReference type="EMBL" id="CP007128">
    <property type="protein sequence ID" value="AHG91489.1"/>
    <property type="molecule type" value="Genomic_DNA"/>
</dbReference>
<evidence type="ECO:0000313" key="5">
    <source>
        <dbReference type="Proteomes" id="UP000019151"/>
    </source>
</evidence>
<dbReference type="AlphaFoldDB" id="W0RK61"/>
<evidence type="ECO:0000256" key="1">
    <source>
        <dbReference type="ARBA" id="ARBA00022741"/>
    </source>
</evidence>
<dbReference type="InterPro" id="IPR016032">
    <property type="entry name" value="Sig_transdc_resp-reg_C-effctor"/>
</dbReference>
<evidence type="ECO:0000256" key="2">
    <source>
        <dbReference type="ARBA" id="ARBA00022840"/>
    </source>
</evidence>
<dbReference type="Gene3D" id="3.40.50.300">
    <property type="entry name" value="P-loop containing nucleotide triphosphate hydrolases"/>
    <property type="match status" value="1"/>
</dbReference>
<dbReference type="PANTHER" id="PTHR16305">
    <property type="entry name" value="TESTICULAR SOLUBLE ADENYLYL CYCLASE"/>
    <property type="match status" value="1"/>
</dbReference>
<dbReference type="SUPFAM" id="SSF46894">
    <property type="entry name" value="C-terminal effector domain of the bipartite response regulators"/>
    <property type="match status" value="1"/>
</dbReference>
<evidence type="ECO:0000259" key="3">
    <source>
        <dbReference type="Pfam" id="PF13191"/>
    </source>
</evidence>
<dbReference type="InterPro" id="IPR027417">
    <property type="entry name" value="P-loop_NTPase"/>
</dbReference>
<dbReference type="InterPro" id="IPR041664">
    <property type="entry name" value="AAA_16"/>
</dbReference>
<sequence>MIRLRTLGECIIEVDGEHYTPDSDQLFAALVYLTTERGRHLPRQALAELLWPHHDATRGRHCLRQLLYRLRIGGAPVEGGRETLMLPESLVAPTFSAAPAAERLVAERMAGTLTIGPVLPGYEPHFSGRFAEWLDKARAAMEARVRRVLLEVAHAHRLRGEWGEVDALARDVLLLDPLNEEATLARAEATAMEGAKNEAIEILDRFVAELGPERSQLHLPATVLRRRIAERFPSRRYGGPSERCFVGRAAIMQTLSTAMLRARNGEGSGVLLTGAPGIGKTRLVHELTKVASMQGVRVVRATTVESDAERPLSAFSEAVPQLRALPGAIGVAPDSLAFLDRLTEVHPAGGVQPDDISDPRWIASRIRQSIVDLCDAVTGEATVLLVIEDVHWLDASSWAVIASLLEWLPKKRLLMLLTSRGPHPTPVTPQRCVEQLAVHPVLALTPEAASAYAREIVKDHGGSLGEDALAWCVSVGEGNPLFLRELVVHRLEGGAEGTMPPSLQGLLDARLARLSPTARRVLESASILGEFAMMEHLRTVLELPSHAFAGALDELTAALLLDDESTVVAPRHELIRRRVLDTTSRAVRRLLHGRAAACLSDTKSQHPTAERLLAAATHWRAAQEADRAVDTLMDAAGAVERLGAIPDSIRLLEGALEFDPSESKRTSILRRTLRCLSLSASWERAKLVGAELATLRAATLDPEASAGDALLRINAEFRSGADTLPLLDELYAVAADPQFSPGTRVQAARLGLVLATNSGRGEATARFWEVTADARTSPTLDPLERLNLEMIFEADHGDPRKALEHAEALRILAAEESDPLKRLGALQNVAQAYVLVGMGTQAVPYLEAALRAAREAGSVHFEVLAVHTLFEVHLLERDKSRAQYWLECFQQRISTFPQHVYRTPLLESNARLALLEGRCDRAFRAAFELYESVRSEPFPLLWILSGAITTLVEVLLNCSDETVDPALIRELERVHVSLRSQPMQDRTAAVLALALERSGRADDAARIIGDYVREFRRSLAAWTSPASLIRG</sequence>
<evidence type="ECO:0000313" key="4">
    <source>
        <dbReference type="EMBL" id="AHG91489.1"/>
    </source>
</evidence>
<dbReference type="InterPro" id="IPR011990">
    <property type="entry name" value="TPR-like_helical_dom_sf"/>
</dbReference>
<dbReference type="InterPro" id="IPR036388">
    <property type="entry name" value="WH-like_DNA-bd_sf"/>
</dbReference>
<dbReference type="RefSeq" id="WP_025412936.1">
    <property type="nucleotide sequence ID" value="NZ_CP007128.1"/>
</dbReference>
<dbReference type="PATRIC" id="fig|861299.3.peg.4010"/>
<dbReference type="GO" id="GO:0004016">
    <property type="term" value="F:adenylate cyclase activity"/>
    <property type="evidence" value="ECO:0007669"/>
    <property type="project" value="TreeGrafter"/>
</dbReference>
<keyword evidence="5" id="KW-1185">Reference proteome</keyword>
<dbReference type="PANTHER" id="PTHR16305:SF28">
    <property type="entry name" value="GUANYLATE CYCLASE DOMAIN-CONTAINING PROTEIN"/>
    <property type="match status" value="1"/>
</dbReference>
<dbReference type="HOGENOM" id="CLU_294201_0_0_0"/>
<dbReference type="Pfam" id="PF13191">
    <property type="entry name" value="AAA_16"/>
    <property type="match status" value="1"/>
</dbReference>
<feature type="domain" description="Orc1-like AAA ATPase" evidence="3">
    <location>
        <begin position="245"/>
        <end position="415"/>
    </location>
</feature>
<protein>
    <recommendedName>
        <fullName evidence="3">Orc1-like AAA ATPase domain-containing protein</fullName>
    </recommendedName>
</protein>
<dbReference type="GO" id="GO:0005524">
    <property type="term" value="F:ATP binding"/>
    <property type="evidence" value="ECO:0007669"/>
    <property type="project" value="UniProtKB-KW"/>
</dbReference>